<dbReference type="GO" id="GO:0003723">
    <property type="term" value="F:RNA binding"/>
    <property type="evidence" value="ECO:0007669"/>
    <property type="project" value="InterPro"/>
</dbReference>
<keyword evidence="3" id="KW-1185">Reference proteome</keyword>
<dbReference type="AlphaFoldDB" id="K0IAI4"/>
<name>K0IAI4_NITGG</name>
<dbReference type="SMART" id="SM00359">
    <property type="entry name" value="PUA"/>
    <property type="match status" value="1"/>
</dbReference>
<dbReference type="CDD" id="cd21151">
    <property type="entry name" value="PUA_Nip7-like"/>
    <property type="match status" value="1"/>
</dbReference>
<evidence type="ECO:0000313" key="3">
    <source>
        <dbReference type="Proteomes" id="UP000008037"/>
    </source>
</evidence>
<proteinExistence type="predicted"/>
<gene>
    <name evidence="2" type="ordered locus">Ngar_c13890</name>
</gene>
<reference evidence="2 3" key="1">
    <citation type="journal article" date="2012" name="Environ. Microbiol.">
        <title>The genome of the ammonia-oxidizing Candidatus Nitrososphaera gargensis: insights into metabolic versatility and environmental adaptations.</title>
        <authorList>
            <person name="Spang A."/>
            <person name="Poehlein A."/>
            <person name="Offre P."/>
            <person name="Zumbragel S."/>
            <person name="Haider S."/>
            <person name="Rychlik N."/>
            <person name="Nowka B."/>
            <person name="Schmeisser C."/>
            <person name="Lebedeva E.V."/>
            <person name="Rattei T."/>
            <person name="Bohm C."/>
            <person name="Schmid M."/>
            <person name="Galushko A."/>
            <person name="Hatzenpichler R."/>
            <person name="Weinmaier T."/>
            <person name="Daniel R."/>
            <person name="Schleper C."/>
            <person name="Spieck E."/>
            <person name="Streit W."/>
            <person name="Wagner M."/>
        </authorList>
    </citation>
    <scope>NUCLEOTIDE SEQUENCE [LARGE SCALE GENOMIC DNA]</scope>
    <source>
        <strain evidence="3">Ga9.2</strain>
    </source>
</reference>
<accession>K0IAI4</accession>
<dbReference type="EMBL" id="CP002408">
    <property type="protein sequence ID" value="AFU58326.1"/>
    <property type="molecule type" value="Genomic_DNA"/>
</dbReference>
<dbReference type="STRING" id="1237085.Ngar_c13890"/>
<dbReference type="Pfam" id="PF17833">
    <property type="entry name" value="pre-PUA_NIP7"/>
    <property type="match status" value="1"/>
</dbReference>
<dbReference type="BioCyc" id="CNIT1237085:G1324-1387-MONOMER"/>
<dbReference type="InParanoid" id="K0IAI4"/>
<dbReference type="InterPro" id="IPR015947">
    <property type="entry name" value="PUA-like_sf"/>
</dbReference>
<evidence type="ECO:0000313" key="2">
    <source>
        <dbReference type="EMBL" id="AFU58326.1"/>
    </source>
</evidence>
<dbReference type="InterPro" id="IPR036974">
    <property type="entry name" value="PUA_sf"/>
</dbReference>
<evidence type="ECO:0000259" key="1">
    <source>
        <dbReference type="SMART" id="SM00359"/>
    </source>
</evidence>
<dbReference type="Proteomes" id="UP000008037">
    <property type="component" value="Chromosome"/>
</dbReference>
<dbReference type="Gene3D" id="2.30.130.10">
    <property type="entry name" value="PUA domain"/>
    <property type="match status" value="1"/>
</dbReference>
<protein>
    <submittedName>
        <fullName evidence="2">PUA domain-containing protein</fullName>
    </submittedName>
</protein>
<dbReference type="PROSITE" id="PS50890">
    <property type="entry name" value="PUA"/>
    <property type="match status" value="1"/>
</dbReference>
<dbReference type="SUPFAM" id="SSF88697">
    <property type="entry name" value="PUA domain-like"/>
    <property type="match status" value="1"/>
</dbReference>
<dbReference type="HOGENOM" id="CLU_114385_0_0_2"/>
<dbReference type="InterPro" id="IPR002478">
    <property type="entry name" value="PUA"/>
</dbReference>
<feature type="domain" description="PUA" evidence="1">
    <location>
        <begin position="95"/>
        <end position="172"/>
    </location>
</feature>
<organism evidence="2 3">
    <name type="scientific">Nitrososphaera gargensis (strain Ga9.2)</name>
    <dbReference type="NCBI Taxonomy" id="1237085"/>
    <lineage>
        <taxon>Archaea</taxon>
        <taxon>Nitrososphaerota</taxon>
        <taxon>Nitrososphaeria</taxon>
        <taxon>Nitrososphaerales</taxon>
        <taxon>Nitrososphaeraceae</taxon>
        <taxon>Nitrososphaera</taxon>
    </lineage>
</organism>
<dbReference type="InterPro" id="IPR005155">
    <property type="entry name" value="UPF0113_PUA"/>
</dbReference>
<sequence>MNTYRRPSREERTRINRALDRWGTFEFFKDKSLMIQENDDGGSKAVCFVPGELEPFMRMQPPYLAGLVIGELKKQFVPSMAGADLFARSGKRNEFYIVVNENAEKLVLYGRDIMGESIVEASDMLDENELVIVLNRRLEAIGIGRTRFAGRSLLQKGRITVTTVADAGYYLREEG</sequence>
<dbReference type="InterPro" id="IPR040598">
    <property type="entry name" value="NIP7_N"/>
</dbReference>
<dbReference type="Pfam" id="PF03657">
    <property type="entry name" value="UPF0113"/>
    <property type="match status" value="1"/>
</dbReference>
<dbReference type="KEGG" id="nga:Ngar_c13890"/>